<keyword evidence="8" id="KW-0073">Auxin biosynthesis</keyword>
<dbReference type="PROSITE" id="PS51257">
    <property type="entry name" value="PROKAR_LIPOPROTEIN"/>
    <property type="match status" value="1"/>
</dbReference>
<dbReference type="GO" id="GO:0071949">
    <property type="term" value="F:FAD binding"/>
    <property type="evidence" value="ECO:0007669"/>
    <property type="project" value="InterPro"/>
</dbReference>
<reference evidence="12 13" key="1">
    <citation type="submission" date="2023-10" db="EMBL/GenBank/DDBJ databases">
        <title>Genome-Wide Identification Analysis in wild type Solanum Pinnatisectum Reveals Some Genes Defensing Phytophthora Infestans.</title>
        <authorList>
            <person name="Sun C."/>
        </authorList>
    </citation>
    <scope>NUCLEOTIDE SEQUENCE [LARGE SCALE GENOMIC DNA]</scope>
    <source>
        <strain evidence="12">LQN</strain>
        <tissue evidence="12">Leaf</tissue>
    </source>
</reference>
<keyword evidence="5 10" id="KW-0274">FAD</keyword>
<evidence type="ECO:0000256" key="4">
    <source>
        <dbReference type="ARBA" id="ARBA00022630"/>
    </source>
</evidence>
<keyword evidence="4 10" id="KW-0285">Flavoprotein</keyword>
<dbReference type="Proteomes" id="UP001311915">
    <property type="component" value="Unassembled WGS sequence"/>
</dbReference>
<comment type="similarity">
    <text evidence="3 10">Belongs to the FMO family.</text>
</comment>
<evidence type="ECO:0000256" key="3">
    <source>
        <dbReference type="ARBA" id="ARBA00009183"/>
    </source>
</evidence>
<evidence type="ECO:0000256" key="7">
    <source>
        <dbReference type="ARBA" id="ARBA00023002"/>
    </source>
</evidence>
<evidence type="ECO:0000256" key="6">
    <source>
        <dbReference type="ARBA" id="ARBA00022857"/>
    </source>
</evidence>
<dbReference type="GO" id="GO:0050661">
    <property type="term" value="F:NADP binding"/>
    <property type="evidence" value="ECO:0007669"/>
    <property type="project" value="InterPro"/>
</dbReference>
<evidence type="ECO:0000256" key="2">
    <source>
        <dbReference type="ARBA" id="ARBA00004814"/>
    </source>
</evidence>
<dbReference type="EC" id="1.-.-.-" evidence="10"/>
<dbReference type="PANTHER" id="PTHR43539">
    <property type="entry name" value="FLAVIN-BINDING MONOOXYGENASE-LIKE PROTEIN (AFU_ORTHOLOGUE AFUA_4G09220)"/>
    <property type="match status" value="1"/>
</dbReference>
<dbReference type="PRINTS" id="PR00469">
    <property type="entry name" value="PNDRDTASEII"/>
</dbReference>
<evidence type="ECO:0000256" key="5">
    <source>
        <dbReference type="ARBA" id="ARBA00022827"/>
    </source>
</evidence>
<dbReference type="SUPFAM" id="SSF51905">
    <property type="entry name" value="FAD/NAD(P)-binding domain"/>
    <property type="match status" value="2"/>
</dbReference>
<evidence type="ECO:0000256" key="1">
    <source>
        <dbReference type="ARBA" id="ARBA00001974"/>
    </source>
</evidence>
<keyword evidence="6" id="KW-0521">NADP</keyword>
<dbReference type="InterPro" id="IPR036188">
    <property type="entry name" value="FAD/NAD-bd_sf"/>
</dbReference>
<gene>
    <name evidence="12" type="ORF">R3W88_019481</name>
</gene>
<dbReference type="InterPro" id="IPR050982">
    <property type="entry name" value="Auxin_biosynth/cation_transpt"/>
</dbReference>
<comment type="pathway">
    <text evidence="2">Plant hormone metabolism; auxin biosynthesis.</text>
</comment>
<evidence type="ECO:0000256" key="8">
    <source>
        <dbReference type="ARBA" id="ARBA00023070"/>
    </source>
</evidence>
<keyword evidence="13" id="KW-1185">Reference proteome</keyword>
<evidence type="ECO:0000313" key="13">
    <source>
        <dbReference type="Proteomes" id="UP001311915"/>
    </source>
</evidence>
<dbReference type="EMBL" id="JAWPEI010000010">
    <property type="protein sequence ID" value="KAK4713574.1"/>
    <property type="molecule type" value="Genomic_DNA"/>
</dbReference>
<evidence type="ECO:0000256" key="10">
    <source>
        <dbReference type="RuleBase" id="RU361177"/>
    </source>
</evidence>
<protein>
    <recommendedName>
        <fullName evidence="10">Flavin-containing monooxygenase</fullName>
        <ecNumber evidence="10">1.-.-.-</ecNumber>
    </recommendedName>
</protein>
<evidence type="ECO:0000256" key="9">
    <source>
        <dbReference type="ARBA" id="ARBA00047707"/>
    </source>
</evidence>
<dbReference type="GO" id="GO:0009851">
    <property type="term" value="P:auxin biosynthetic process"/>
    <property type="evidence" value="ECO:0007669"/>
    <property type="project" value="UniProtKB-KW"/>
</dbReference>
<dbReference type="PRINTS" id="PR00368">
    <property type="entry name" value="FADPNR"/>
</dbReference>
<evidence type="ECO:0000259" key="11">
    <source>
        <dbReference type="Pfam" id="PF01494"/>
    </source>
</evidence>
<dbReference type="GO" id="GO:0004499">
    <property type="term" value="F:N,N-dimethylaniline monooxygenase activity"/>
    <property type="evidence" value="ECO:0007669"/>
    <property type="project" value="InterPro"/>
</dbReference>
<proteinExistence type="inferred from homology"/>
<comment type="cofactor">
    <cofactor evidence="1 10">
        <name>FAD</name>
        <dbReference type="ChEBI" id="CHEBI:57692"/>
    </cofactor>
</comment>
<organism evidence="12 13">
    <name type="scientific">Solanum pinnatisectum</name>
    <name type="common">tansyleaf nightshade</name>
    <dbReference type="NCBI Taxonomy" id="50273"/>
    <lineage>
        <taxon>Eukaryota</taxon>
        <taxon>Viridiplantae</taxon>
        <taxon>Streptophyta</taxon>
        <taxon>Embryophyta</taxon>
        <taxon>Tracheophyta</taxon>
        <taxon>Spermatophyta</taxon>
        <taxon>Magnoliopsida</taxon>
        <taxon>eudicotyledons</taxon>
        <taxon>Gunneridae</taxon>
        <taxon>Pentapetalae</taxon>
        <taxon>asterids</taxon>
        <taxon>lamiids</taxon>
        <taxon>Solanales</taxon>
        <taxon>Solanaceae</taxon>
        <taxon>Solanoideae</taxon>
        <taxon>Solaneae</taxon>
        <taxon>Solanum</taxon>
    </lineage>
</organism>
<keyword evidence="10" id="KW-0503">Monooxygenase</keyword>
<comment type="caution">
    <text evidence="12">The sequence shown here is derived from an EMBL/GenBank/DDBJ whole genome shotgun (WGS) entry which is preliminary data.</text>
</comment>
<dbReference type="AlphaFoldDB" id="A0AAV9KJS7"/>
<dbReference type="InterPro" id="IPR020946">
    <property type="entry name" value="Flavin_mOase-like"/>
</dbReference>
<feature type="domain" description="FAD-binding" evidence="11">
    <location>
        <begin position="8"/>
        <end position="42"/>
    </location>
</feature>
<dbReference type="Pfam" id="PF00743">
    <property type="entry name" value="FMO-like"/>
    <property type="match status" value="1"/>
</dbReference>
<dbReference type="InterPro" id="IPR002938">
    <property type="entry name" value="FAD-bd"/>
</dbReference>
<comment type="catalytic activity">
    <reaction evidence="9">
        <text>indole-3-pyruvate + NADPH + O2 + H(+) = (indol-3-yl)acetate + CO2 + NADP(+) + H2O</text>
        <dbReference type="Rhea" id="RHEA:34331"/>
        <dbReference type="ChEBI" id="CHEBI:15377"/>
        <dbReference type="ChEBI" id="CHEBI:15378"/>
        <dbReference type="ChEBI" id="CHEBI:15379"/>
        <dbReference type="ChEBI" id="CHEBI:16526"/>
        <dbReference type="ChEBI" id="CHEBI:17640"/>
        <dbReference type="ChEBI" id="CHEBI:30854"/>
        <dbReference type="ChEBI" id="CHEBI:57783"/>
        <dbReference type="ChEBI" id="CHEBI:58349"/>
        <dbReference type="EC" id="1.14.13.168"/>
    </reaction>
</comment>
<dbReference type="Gene3D" id="3.50.50.60">
    <property type="entry name" value="FAD/NAD(P)-binding domain"/>
    <property type="match status" value="1"/>
</dbReference>
<keyword evidence="7 10" id="KW-0560">Oxidoreductase</keyword>
<name>A0AAV9KJS7_9SOLN</name>
<dbReference type="Pfam" id="PF01494">
    <property type="entry name" value="FAD_binding_3"/>
    <property type="match status" value="1"/>
</dbReference>
<accession>A0AAV9KJS7</accession>
<sequence>MVNFSKEEVEVVVVGAGPLGTTVSSCLTKLGIKIVVLEKEDCSAYLWKKKTYDRLHLHLSKDFCSLPFMPHATSSPKYLPKIEFIQYLDEYKKWNVKSRNVTSGEMELYACDFLILATRENNEGYIPKVVGTENFKGEIIHSSDYKSSEKYKDNKVLVIGSGISGMEISFDLSNYGSHTSIAVRSPIHVVTREMVHVGMVLLKYLPISLADTVIAKFAKFKFGPFSFKISKGTSPVIDVGAIDKIKLGEIKVLPGISEIKEHTVVFENGEEHQFDAIIFATRYKNVATKWLKDYSSIFLDDGRLKNAFPNHWKGENGLYCVGFSKRGLASNSMDAITIVDAIKTIKGNKI</sequence>
<evidence type="ECO:0000313" key="12">
    <source>
        <dbReference type="EMBL" id="KAK4713574.1"/>
    </source>
</evidence>
<dbReference type="PANTHER" id="PTHR43539:SF12">
    <property type="entry name" value="FLAVIN-CONTAINING MONOOXYGENASE"/>
    <property type="match status" value="1"/>
</dbReference>
<dbReference type="GO" id="GO:0103075">
    <property type="term" value="F:indole-3-pyruvate monooxygenase activity"/>
    <property type="evidence" value="ECO:0007669"/>
    <property type="project" value="UniProtKB-EC"/>
</dbReference>